<gene>
    <name evidence="2" type="ORF">TGVAND_464986</name>
</gene>
<evidence type="ECO:0008006" key="4">
    <source>
        <dbReference type="Google" id="ProtNLM"/>
    </source>
</evidence>
<dbReference type="Proteomes" id="UP000028840">
    <property type="component" value="Unassembled WGS sequence"/>
</dbReference>
<accession>A0A086PHQ6</accession>
<comment type="caution">
    <text evidence="2">The sequence shown here is derived from an EMBL/GenBank/DDBJ whole genome shotgun (WGS) entry which is preliminary data.</text>
</comment>
<evidence type="ECO:0000313" key="2">
    <source>
        <dbReference type="EMBL" id="KFG99887.1"/>
    </source>
</evidence>
<dbReference type="EMBL" id="AEYJ02001765">
    <property type="protein sequence ID" value="KFG99887.1"/>
    <property type="molecule type" value="Genomic_DNA"/>
</dbReference>
<feature type="transmembrane region" description="Helical" evidence="1">
    <location>
        <begin position="81"/>
        <end position="102"/>
    </location>
</feature>
<sequence>MIHCNSGIVTGPKRTLSSKFSRSSFACSSSLPSCLAHSRSLCVSLASALVCLLASSATVVVCCGCPGGVRVHQGCGRDMTSAVCVSLGPLAWVLPGVGSYMLEKRM</sequence>
<dbReference type="VEuPathDB" id="ToxoDB:TGVAND_464986"/>
<feature type="transmembrane region" description="Helical" evidence="1">
    <location>
        <begin position="45"/>
        <end position="69"/>
    </location>
</feature>
<keyword evidence="1" id="KW-0812">Transmembrane</keyword>
<evidence type="ECO:0000256" key="1">
    <source>
        <dbReference type="SAM" id="Phobius"/>
    </source>
</evidence>
<reference evidence="2 3" key="2">
    <citation type="journal article" date="2015" name="Eukaryot. Cell">
        <title>Genetic mapping reveals that sinefungin resistance in Toxoplasma gondii is controlled by a putative amino acid transporter locus that can be used as a negative selectable marker.</title>
        <authorList>
            <person name="Behnke M.S."/>
            <person name="Khan A."/>
            <person name="Sibley L.D."/>
        </authorList>
    </citation>
    <scope>NUCLEOTIDE SEQUENCE [LARGE SCALE GENOMIC DNA]</scope>
    <source>
        <strain evidence="2 3">VAND</strain>
    </source>
</reference>
<keyword evidence="1" id="KW-0472">Membrane</keyword>
<organism evidence="2 3">
    <name type="scientific">Toxoplasma gondii VAND</name>
    <dbReference type="NCBI Taxonomy" id="933077"/>
    <lineage>
        <taxon>Eukaryota</taxon>
        <taxon>Sar</taxon>
        <taxon>Alveolata</taxon>
        <taxon>Apicomplexa</taxon>
        <taxon>Conoidasida</taxon>
        <taxon>Coccidia</taxon>
        <taxon>Eucoccidiorida</taxon>
        <taxon>Eimeriorina</taxon>
        <taxon>Sarcocystidae</taxon>
        <taxon>Toxoplasma</taxon>
    </lineage>
</organism>
<keyword evidence="1" id="KW-1133">Transmembrane helix</keyword>
<dbReference type="AlphaFoldDB" id="A0A086PHQ6"/>
<reference evidence="2 3" key="1">
    <citation type="submission" date="2014-08" db="EMBL/GenBank/DDBJ databases">
        <authorList>
            <person name="Sibley D."/>
            <person name="Venepally P."/>
            <person name="Karamycheva S."/>
            <person name="Hadjithomas M."/>
            <person name="Khan A."/>
            <person name="Brunk B."/>
            <person name="Roos D."/>
            <person name="Caler E."/>
            <person name="Lorenzi H."/>
        </authorList>
    </citation>
    <scope>NUCLEOTIDE SEQUENCE [LARGE SCALE GENOMIC DNA]</scope>
    <source>
        <strain evidence="2 3">VAND</strain>
    </source>
</reference>
<evidence type="ECO:0000313" key="3">
    <source>
        <dbReference type="Proteomes" id="UP000028840"/>
    </source>
</evidence>
<name>A0A086PHQ6_TOXGO</name>
<protein>
    <recommendedName>
        <fullName evidence="4">Transmembrane protein</fullName>
    </recommendedName>
</protein>
<proteinExistence type="predicted"/>